<evidence type="ECO:0000313" key="10">
    <source>
        <dbReference type="Proteomes" id="UP000030017"/>
    </source>
</evidence>
<organism evidence="9 10">
    <name type="scientific">Lysobacter concretionis Ko07 = DSM 16239</name>
    <dbReference type="NCBI Taxonomy" id="1122185"/>
    <lineage>
        <taxon>Bacteria</taxon>
        <taxon>Pseudomonadati</taxon>
        <taxon>Pseudomonadota</taxon>
        <taxon>Gammaproteobacteria</taxon>
        <taxon>Lysobacterales</taxon>
        <taxon>Lysobacteraceae</taxon>
        <taxon>Novilysobacter</taxon>
    </lineage>
</organism>
<feature type="region of interest" description="Disordered" evidence="6">
    <location>
        <begin position="299"/>
        <end position="324"/>
    </location>
</feature>
<protein>
    <recommendedName>
        <fullName evidence="2">histidine kinase</fullName>
        <ecNumber evidence="2">2.7.13.3</ecNumber>
    </recommendedName>
</protein>
<feature type="transmembrane region" description="Helical" evidence="7">
    <location>
        <begin position="122"/>
        <end position="145"/>
    </location>
</feature>
<keyword evidence="10" id="KW-1185">Reference proteome</keyword>
<keyword evidence="4" id="KW-0808">Transferase</keyword>
<evidence type="ECO:0000313" key="9">
    <source>
        <dbReference type="EMBL" id="KGM51666.1"/>
    </source>
</evidence>
<comment type="catalytic activity">
    <reaction evidence="1">
        <text>ATP + protein L-histidine = ADP + protein N-phospho-L-histidine.</text>
        <dbReference type="EC" id="2.7.13.3"/>
    </reaction>
</comment>
<accession>A0A0A0EKX3</accession>
<evidence type="ECO:0000256" key="2">
    <source>
        <dbReference type="ARBA" id="ARBA00012438"/>
    </source>
</evidence>
<keyword evidence="7" id="KW-0812">Transmembrane</keyword>
<evidence type="ECO:0000256" key="5">
    <source>
        <dbReference type="ARBA" id="ARBA00022777"/>
    </source>
</evidence>
<dbReference type="InterPro" id="IPR050428">
    <property type="entry name" value="TCS_sensor_his_kinase"/>
</dbReference>
<dbReference type="RefSeq" id="WP_036193720.1">
    <property type="nucleotide sequence ID" value="NZ_AVPS01000005.1"/>
</dbReference>
<dbReference type="PANTHER" id="PTHR45436:SF16">
    <property type="entry name" value="HISTIDINE KINASE"/>
    <property type="match status" value="1"/>
</dbReference>
<dbReference type="AlphaFoldDB" id="A0A0A0EKX3"/>
<keyword evidence="5" id="KW-0418">Kinase</keyword>
<sequence length="439" mass="47876">MTLLYTLMGLVLSVLFASATVFISEEYERVLVEAILSSQVEDYATRLTRQPDLDLPQTSRLSAYLRRPDGSGEVPAELASQPPGIRELPEDQDGVHLAVADTAAGRLFFTIDLHDVEELERYLSFILLAVVVLGTLVSAWLGWLMSGGVIRPVRRLANAVASLPTQPVATHLGRGLPDDELGRLGTAIDEYQARLVSAEETERAFFADASHELRTPISVVRGATELLLEDSDEFPALRSRLQRLDRGIRELSELIDALLRLARRRTSAPERVALHGWLTACLANAVPVRNGQVRLVVDGGERDDRNEFQPAEAGRDDDPGPDGDCLLPVAEAELVLRGIVRRMLPPGVPGQLRVTGARQPGSCHTVELHFTSPDTLQTSAAKIQPRPSDRRLGLTLVGRLAEQLGWRIDDTQAESGRVVIQLPHGEPVRESGASGPALA</sequence>
<keyword evidence="7" id="KW-0472">Membrane</keyword>
<evidence type="ECO:0000256" key="6">
    <source>
        <dbReference type="SAM" id="MobiDB-lite"/>
    </source>
</evidence>
<dbReference type="SMART" id="SM00388">
    <property type="entry name" value="HisKA"/>
    <property type="match status" value="1"/>
</dbReference>
<gene>
    <name evidence="9" type="ORF">N792_08260</name>
</gene>
<comment type="caution">
    <text evidence="9">The sequence shown here is derived from an EMBL/GenBank/DDBJ whole genome shotgun (WGS) entry which is preliminary data.</text>
</comment>
<evidence type="ECO:0000256" key="7">
    <source>
        <dbReference type="SAM" id="Phobius"/>
    </source>
</evidence>
<dbReference type="GO" id="GO:0005886">
    <property type="term" value="C:plasma membrane"/>
    <property type="evidence" value="ECO:0007669"/>
    <property type="project" value="TreeGrafter"/>
</dbReference>
<dbReference type="Gene3D" id="1.10.287.130">
    <property type="match status" value="1"/>
</dbReference>
<dbReference type="PANTHER" id="PTHR45436">
    <property type="entry name" value="SENSOR HISTIDINE KINASE YKOH"/>
    <property type="match status" value="1"/>
</dbReference>
<evidence type="ECO:0000256" key="1">
    <source>
        <dbReference type="ARBA" id="ARBA00000085"/>
    </source>
</evidence>
<dbReference type="InterPro" id="IPR036097">
    <property type="entry name" value="HisK_dim/P_sf"/>
</dbReference>
<evidence type="ECO:0000256" key="4">
    <source>
        <dbReference type="ARBA" id="ARBA00022679"/>
    </source>
</evidence>
<proteinExistence type="predicted"/>
<dbReference type="EMBL" id="AVPS01000005">
    <property type="protein sequence ID" value="KGM51666.1"/>
    <property type="molecule type" value="Genomic_DNA"/>
</dbReference>
<dbReference type="GO" id="GO:0000155">
    <property type="term" value="F:phosphorelay sensor kinase activity"/>
    <property type="evidence" value="ECO:0007669"/>
    <property type="project" value="InterPro"/>
</dbReference>
<dbReference type="STRING" id="1122185.N792_08260"/>
<dbReference type="eggNOG" id="COG0642">
    <property type="taxonomic scope" value="Bacteria"/>
</dbReference>
<dbReference type="CDD" id="cd00082">
    <property type="entry name" value="HisKA"/>
    <property type="match status" value="1"/>
</dbReference>
<dbReference type="EC" id="2.7.13.3" evidence="2"/>
<dbReference type="Gene3D" id="6.10.340.10">
    <property type="match status" value="1"/>
</dbReference>
<keyword evidence="7" id="KW-1133">Transmembrane helix</keyword>
<dbReference type="SUPFAM" id="SSF47384">
    <property type="entry name" value="Homodimeric domain of signal transducing histidine kinase"/>
    <property type="match status" value="1"/>
</dbReference>
<dbReference type="InterPro" id="IPR003661">
    <property type="entry name" value="HisK_dim/P_dom"/>
</dbReference>
<keyword evidence="3" id="KW-0597">Phosphoprotein</keyword>
<dbReference type="Pfam" id="PF00512">
    <property type="entry name" value="HisKA"/>
    <property type="match status" value="1"/>
</dbReference>
<reference evidence="9 10" key="1">
    <citation type="submission" date="2013-08" db="EMBL/GenBank/DDBJ databases">
        <title>Genome sequencing of Lysobacter.</title>
        <authorList>
            <person name="Zhang S."/>
            <person name="Wang G."/>
        </authorList>
    </citation>
    <scope>NUCLEOTIDE SEQUENCE [LARGE SCALE GENOMIC DNA]</scope>
    <source>
        <strain evidence="9 10">Ko07</strain>
    </source>
</reference>
<feature type="compositionally biased region" description="Basic and acidic residues" evidence="6">
    <location>
        <begin position="299"/>
        <end position="318"/>
    </location>
</feature>
<name>A0A0A0EKX3_9GAMM</name>
<feature type="domain" description="Signal transduction histidine kinase dimerisation/phosphoacceptor" evidence="8">
    <location>
        <begin position="201"/>
        <end position="267"/>
    </location>
</feature>
<evidence type="ECO:0000256" key="3">
    <source>
        <dbReference type="ARBA" id="ARBA00022553"/>
    </source>
</evidence>
<evidence type="ECO:0000259" key="8">
    <source>
        <dbReference type="SMART" id="SM00388"/>
    </source>
</evidence>
<dbReference type="Proteomes" id="UP000030017">
    <property type="component" value="Unassembled WGS sequence"/>
</dbReference>